<accession>A0A2T3J748</accession>
<dbReference type="OrthoDB" id="9791537at2"/>
<name>A0A2T3J748_9GAMM</name>
<keyword evidence="6" id="KW-1185">Reference proteome</keyword>
<dbReference type="Proteomes" id="UP000240987">
    <property type="component" value="Unassembled WGS sequence"/>
</dbReference>
<protein>
    <submittedName>
        <fullName evidence="5">Phage repressor protein</fullName>
    </submittedName>
</protein>
<dbReference type="PANTHER" id="PTHR40661">
    <property type="match status" value="1"/>
</dbReference>
<evidence type="ECO:0000256" key="2">
    <source>
        <dbReference type="ARBA" id="ARBA00023125"/>
    </source>
</evidence>
<dbReference type="Gene3D" id="2.10.109.10">
    <property type="entry name" value="Umud Fragment, subunit A"/>
    <property type="match status" value="1"/>
</dbReference>
<dbReference type="PROSITE" id="PS50943">
    <property type="entry name" value="HTH_CROC1"/>
    <property type="match status" value="1"/>
</dbReference>
<keyword evidence="1" id="KW-0805">Transcription regulation</keyword>
<evidence type="ECO:0000259" key="4">
    <source>
        <dbReference type="PROSITE" id="PS50943"/>
    </source>
</evidence>
<dbReference type="PANTHER" id="PTHR40661:SF2">
    <property type="entry name" value="HTH-TYPE TRANSCRIPTIONAL REGULATOR PRTR"/>
    <property type="match status" value="1"/>
</dbReference>
<keyword evidence="3" id="KW-0804">Transcription</keyword>
<dbReference type="SMART" id="SM00530">
    <property type="entry name" value="HTH_XRE"/>
    <property type="match status" value="1"/>
</dbReference>
<dbReference type="InterPro" id="IPR010982">
    <property type="entry name" value="Lambda_DNA-bd_dom_sf"/>
</dbReference>
<dbReference type="AlphaFoldDB" id="A0A2T3J748"/>
<dbReference type="CDD" id="cd06529">
    <property type="entry name" value="S24_LexA-like"/>
    <property type="match status" value="1"/>
</dbReference>
<dbReference type="InterPro" id="IPR001387">
    <property type="entry name" value="Cro/C1-type_HTH"/>
</dbReference>
<feature type="domain" description="HTH cro/C1-type" evidence="4">
    <location>
        <begin position="8"/>
        <end position="62"/>
    </location>
</feature>
<dbReference type="GO" id="GO:0003677">
    <property type="term" value="F:DNA binding"/>
    <property type="evidence" value="ECO:0007669"/>
    <property type="project" value="UniProtKB-KW"/>
</dbReference>
<dbReference type="SUPFAM" id="SSF51306">
    <property type="entry name" value="LexA/Signal peptidase"/>
    <property type="match status" value="1"/>
</dbReference>
<dbReference type="RefSeq" id="WP_107245921.1">
    <property type="nucleotide sequence ID" value="NZ_PYMJ01000049.1"/>
</dbReference>
<dbReference type="InterPro" id="IPR036286">
    <property type="entry name" value="LexA/Signal_pep-like_sf"/>
</dbReference>
<evidence type="ECO:0000256" key="3">
    <source>
        <dbReference type="ARBA" id="ARBA00023163"/>
    </source>
</evidence>
<keyword evidence="2" id="KW-0238">DNA-binding</keyword>
<evidence type="ECO:0000313" key="5">
    <source>
        <dbReference type="EMBL" id="PSU44523.1"/>
    </source>
</evidence>
<evidence type="ECO:0000256" key="1">
    <source>
        <dbReference type="ARBA" id="ARBA00023015"/>
    </source>
</evidence>
<comment type="caution">
    <text evidence="5">The sequence shown here is derived from an EMBL/GenBank/DDBJ whole genome shotgun (WGS) entry which is preliminary data.</text>
</comment>
<dbReference type="SUPFAM" id="SSF47413">
    <property type="entry name" value="lambda repressor-like DNA-binding domains"/>
    <property type="match status" value="1"/>
</dbReference>
<dbReference type="CDD" id="cd00093">
    <property type="entry name" value="HTH_XRE"/>
    <property type="match status" value="1"/>
</dbReference>
<dbReference type="InterPro" id="IPR039418">
    <property type="entry name" value="LexA-like"/>
</dbReference>
<gene>
    <name evidence="5" type="ORF">C9J12_27010</name>
</gene>
<dbReference type="InterPro" id="IPR015927">
    <property type="entry name" value="Peptidase_S24_S26A/B/C"/>
</dbReference>
<proteinExistence type="predicted"/>
<evidence type="ECO:0000313" key="6">
    <source>
        <dbReference type="Proteomes" id="UP000240987"/>
    </source>
</evidence>
<dbReference type="EMBL" id="PYMJ01000049">
    <property type="protein sequence ID" value="PSU44523.1"/>
    <property type="molecule type" value="Genomic_DNA"/>
</dbReference>
<sequence>MNSIGERIRELRLKKRLTQKELATRVGVTPTAVSQWEREENEPKGKHLLKLSKELDVTVDWLTVAIKPPIQMLPESNVACVLVSFYPNVCAAGGVGSCVDDEDKGYAAIPTNIIKGRNIDDIVCIVVTGDSMEPIVPEGSIIALDRHERVIKDGKMYVFKQNGLLRIKSLKQTPYELIIQSYNKSYDDEVYNLSGLDDFELIGRVFWASIEV</sequence>
<dbReference type="Pfam" id="PF00717">
    <property type="entry name" value="Peptidase_S24"/>
    <property type="match status" value="1"/>
</dbReference>
<dbReference type="Gene3D" id="1.10.260.40">
    <property type="entry name" value="lambda repressor-like DNA-binding domains"/>
    <property type="match status" value="1"/>
</dbReference>
<dbReference type="Pfam" id="PF01381">
    <property type="entry name" value="HTH_3"/>
    <property type="match status" value="1"/>
</dbReference>
<organism evidence="5 6">
    <name type="scientific">Photobacterium frigidiphilum</name>
    <dbReference type="NCBI Taxonomy" id="264736"/>
    <lineage>
        <taxon>Bacteria</taxon>
        <taxon>Pseudomonadati</taxon>
        <taxon>Pseudomonadota</taxon>
        <taxon>Gammaproteobacteria</taxon>
        <taxon>Vibrionales</taxon>
        <taxon>Vibrionaceae</taxon>
        <taxon>Photobacterium</taxon>
    </lineage>
</organism>
<reference evidence="5 6" key="1">
    <citation type="submission" date="2018-01" db="EMBL/GenBank/DDBJ databases">
        <title>Whole genome sequencing of Histamine producing bacteria.</title>
        <authorList>
            <person name="Butler K."/>
        </authorList>
    </citation>
    <scope>NUCLEOTIDE SEQUENCE [LARGE SCALE GENOMIC DNA]</scope>
    <source>
        <strain evidence="5 6">JCM 12947</strain>
    </source>
</reference>